<feature type="binding site" evidence="9">
    <location>
        <position position="232"/>
    </location>
    <ligand>
        <name>substrate</name>
    </ligand>
</feature>
<keyword evidence="7 9" id="KW-0823">Tryptophan catabolism</keyword>
<comment type="subunit">
    <text evidence="1 9">Homotetramer.</text>
</comment>
<comment type="cofactor">
    <cofactor evidence="9">
        <name>heme</name>
        <dbReference type="ChEBI" id="CHEBI:30413"/>
    </cofactor>
    <text evidence="9">Binds 1 heme group per subunit.</text>
</comment>
<evidence type="ECO:0000256" key="2">
    <source>
        <dbReference type="ARBA" id="ARBA00022617"/>
    </source>
</evidence>
<evidence type="ECO:0000256" key="4">
    <source>
        <dbReference type="ARBA" id="ARBA00022964"/>
    </source>
</evidence>
<dbReference type="EMBL" id="VHSG01000025">
    <property type="protein sequence ID" value="TQV70154.1"/>
    <property type="molecule type" value="Genomic_DNA"/>
</dbReference>
<proteinExistence type="inferred from homology"/>
<evidence type="ECO:0000256" key="9">
    <source>
        <dbReference type="HAMAP-Rule" id="MF_01972"/>
    </source>
</evidence>
<feature type="binding site" evidence="9">
    <location>
        <begin position="32"/>
        <end position="36"/>
    </location>
    <ligand>
        <name>substrate</name>
    </ligand>
</feature>
<keyword evidence="3 9" id="KW-0479">Metal-binding</keyword>
<keyword evidence="2 9" id="KW-0349">Heme</keyword>
<name>A0A545SYW3_9GAMM</name>
<dbReference type="SUPFAM" id="SSF140959">
    <property type="entry name" value="Indolic compounds 2,3-dioxygenase-like"/>
    <property type="match status" value="1"/>
</dbReference>
<keyword evidence="6 9" id="KW-0408">Iron</keyword>
<keyword evidence="5 9" id="KW-0560">Oxidoreductase</keyword>
<feature type="binding site" description="axial binding residue" evidence="9">
    <location>
        <position position="218"/>
    </location>
    <ligand>
        <name>heme</name>
        <dbReference type="ChEBI" id="CHEBI:30413"/>
    </ligand>
    <ligandPart>
        <name>Fe</name>
        <dbReference type="ChEBI" id="CHEBI:18248"/>
    </ligandPart>
</feature>
<dbReference type="OrthoDB" id="9776847at2"/>
<reference evidence="10 11" key="1">
    <citation type="submission" date="2019-06" db="EMBL/GenBank/DDBJ databases">
        <title>Whole genome sequence for Cellvibrionaceae sp. R142.</title>
        <authorList>
            <person name="Wang G."/>
        </authorList>
    </citation>
    <scope>NUCLEOTIDE SEQUENCE [LARGE SCALE GENOMIC DNA]</scope>
    <source>
        <strain evidence="10 11">R142</strain>
    </source>
</reference>
<comment type="caution">
    <text evidence="9">Lacks conserved residue(s) required for the propagation of feature annotation.</text>
</comment>
<keyword evidence="4 9" id="KW-0223">Dioxygenase</keyword>
<dbReference type="UniPathway" id="UPA00333">
    <property type="reaction ID" value="UER00453"/>
</dbReference>
<dbReference type="Proteomes" id="UP000319732">
    <property type="component" value="Unassembled WGS sequence"/>
</dbReference>
<comment type="function">
    <text evidence="9">Heme-dependent dioxygenase that catalyzes the oxidative cleavage of the L-tryptophan (L-Trp) pyrrole ring and converts L-tryptophan to N-formyl-L-kynurenine. Catalyzes the oxidative cleavage of the indole moiety.</text>
</comment>
<dbReference type="PANTHER" id="PTHR10138">
    <property type="entry name" value="TRYPTOPHAN 2,3-DIOXYGENASE"/>
    <property type="match status" value="1"/>
</dbReference>
<sequence>MSITYGDYLKINELLDLQQPLSPGPEHDELLFIVIHQTYELWFKQVIHELDHLTALFNAGERNRALHTLKRVDTIFRTLTQQVDILETLTPLEFMSFRDRLQSASGFQSVQFRELEMLLGLKEPKKFEHLPAGSAERARLELRFDRPTLWDAFLRFLHSLNYRVPQASLSRDLTRSVEPSAEVQKLLIEVYRKDPLVAEICEALVDLDTSLQQWRYRHVKMVERTIGSKIGTGGSAGADYLKTTLFTPVWPDLWHIRAEF</sequence>
<evidence type="ECO:0000256" key="7">
    <source>
        <dbReference type="ARBA" id="ARBA00023079"/>
    </source>
</evidence>
<dbReference type="AlphaFoldDB" id="A0A545SYW3"/>
<dbReference type="Gene3D" id="1.20.58.480">
    <property type="match status" value="1"/>
</dbReference>
<comment type="pathway">
    <text evidence="9">Amino-acid degradation; L-tryptophan degradation via kynurenine pathway; L-kynurenine from L-tryptophan: step 1/2.</text>
</comment>
<dbReference type="InterPro" id="IPR004981">
    <property type="entry name" value="Trp_2_3_dOase"/>
</dbReference>
<gene>
    <name evidence="9" type="primary">kynA</name>
    <name evidence="10" type="ORF">FKG94_21775</name>
</gene>
<evidence type="ECO:0000313" key="10">
    <source>
        <dbReference type="EMBL" id="TQV70154.1"/>
    </source>
</evidence>
<dbReference type="HAMAP" id="MF_01972">
    <property type="entry name" value="T23O"/>
    <property type="match status" value="1"/>
</dbReference>
<accession>A0A545SYW3</accession>
<dbReference type="GO" id="GO:0046872">
    <property type="term" value="F:metal ion binding"/>
    <property type="evidence" value="ECO:0007669"/>
    <property type="project" value="UniProtKB-KW"/>
</dbReference>
<dbReference type="GO" id="GO:0019442">
    <property type="term" value="P:L-tryptophan catabolic process to acetyl-CoA"/>
    <property type="evidence" value="ECO:0007669"/>
    <property type="project" value="TreeGrafter"/>
</dbReference>
<dbReference type="GO" id="GO:0019441">
    <property type="term" value="P:L-tryptophan catabolic process to kynurenine"/>
    <property type="evidence" value="ECO:0007669"/>
    <property type="project" value="UniProtKB-UniRule"/>
</dbReference>
<dbReference type="RefSeq" id="WP_142929058.1">
    <property type="nucleotide sequence ID" value="NZ_ML660103.1"/>
</dbReference>
<protein>
    <recommendedName>
        <fullName evidence="9">Tryptophan 2,3-dioxygenase</fullName>
        <shortName evidence="9">TDO</shortName>
        <ecNumber evidence="9">1.13.11.11</ecNumber>
    </recommendedName>
    <alternativeName>
        <fullName evidence="9">Tryptamin 2,3-dioxygenase</fullName>
    </alternativeName>
    <alternativeName>
        <fullName evidence="9">Tryptophan oxygenase</fullName>
        <shortName evidence="9">TO</shortName>
        <shortName evidence="9">TRPO</shortName>
    </alternativeName>
    <alternativeName>
        <fullName evidence="9">Tryptophan pyrrolase</fullName>
    </alternativeName>
    <alternativeName>
        <fullName evidence="9">Tryptophanase</fullName>
    </alternativeName>
</protein>
<evidence type="ECO:0000256" key="3">
    <source>
        <dbReference type="ARBA" id="ARBA00022723"/>
    </source>
</evidence>
<evidence type="ECO:0000256" key="1">
    <source>
        <dbReference type="ARBA" id="ARBA00011881"/>
    </source>
</evidence>
<dbReference type="FunFam" id="1.20.58.480:FF:000001">
    <property type="entry name" value="Tryptophan 2,3-dioxygenase"/>
    <property type="match status" value="1"/>
</dbReference>
<dbReference type="InterPro" id="IPR037217">
    <property type="entry name" value="Trp/Indoleamine_2_3_dOase-like"/>
</dbReference>
<dbReference type="GO" id="GO:0004833">
    <property type="term" value="F:L-tryptophan 2,3-dioxygenase activity"/>
    <property type="evidence" value="ECO:0007669"/>
    <property type="project" value="UniProtKB-UniRule"/>
</dbReference>
<evidence type="ECO:0000256" key="8">
    <source>
        <dbReference type="ARBA" id="ARBA00050412"/>
    </source>
</evidence>
<evidence type="ECO:0000256" key="5">
    <source>
        <dbReference type="ARBA" id="ARBA00023002"/>
    </source>
</evidence>
<dbReference type="Pfam" id="PF03301">
    <property type="entry name" value="Trp_dioxygenase"/>
    <property type="match status" value="2"/>
</dbReference>
<comment type="similarity">
    <text evidence="9">Belongs to the tryptophan 2,3-dioxygenase family.</text>
</comment>
<evidence type="ECO:0000313" key="11">
    <source>
        <dbReference type="Proteomes" id="UP000319732"/>
    </source>
</evidence>
<evidence type="ECO:0000256" key="6">
    <source>
        <dbReference type="ARBA" id="ARBA00023004"/>
    </source>
</evidence>
<keyword evidence="11" id="KW-1185">Reference proteome</keyword>
<dbReference type="PANTHER" id="PTHR10138:SF0">
    <property type="entry name" value="TRYPTOPHAN 2,3-DIOXYGENASE"/>
    <property type="match status" value="1"/>
</dbReference>
<dbReference type="GO" id="GO:0020037">
    <property type="term" value="F:heme binding"/>
    <property type="evidence" value="ECO:0007669"/>
    <property type="project" value="UniProtKB-UniRule"/>
</dbReference>
<comment type="caution">
    <text evidence="10">The sequence shown here is derived from an EMBL/GenBank/DDBJ whole genome shotgun (WGS) entry which is preliminary data.</text>
</comment>
<feature type="binding site" evidence="9">
    <location>
        <position position="98"/>
    </location>
    <ligand>
        <name>substrate</name>
    </ligand>
</feature>
<organism evidence="10 11">
    <name type="scientific">Exilibacterium tricleocarpae</name>
    <dbReference type="NCBI Taxonomy" id="2591008"/>
    <lineage>
        <taxon>Bacteria</taxon>
        <taxon>Pseudomonadati</taxon>
        <taxon>Pseudomonadota</taxon>
        <taxon>Gammaproteobacteria</taxon>
        <taxon>Cellvibrionales</taxon>
        <taxon>Cellvibrionaceae</taxon>
        <taxon>Exilibacterium</taxon>
    </lineage>
</organism>
<comment type="catalytic activity">
    <reaction evidence="8 9">
        <text>L-tryptophan + O2 = N-formyl-L-kynurenine</text>
        <dbReference type="Rhea" id="RHEA:24536"/>
        <dbReference type="ChEBI" id="CHEBI:15379"/>
        <dbReference type="ChEBI" id="CHEBI:57912"/>
        <dbReference type="ChEBI" id="CHEBI:58629"/>
        <dbReference type="EC" id="1.13.11.11"/>
    </reaction>
</comment>
<dbReference type="EC" id="1.13.11.11" evidence="9"/>